<dbReference type="AlphaFoldDB" id="A0A6J4VBY8"/>
<dbReference type="InterPro" id="IPR050250">
    <property type="entry name" value="Macrolide_Exporter_MacB"/>
</dbReference>
<dbReference type="PANTHER" id="PTHR30572">
    <property type="entry name" value="MEMBRANE COMPONENT OF TRANSPORTER-RELATED"/>
    <property type="match status" value="1"/>
</dbReference>
<evidence type="ECO:0000256" key="7">
    <source>
        <dbReference type="SAM" id="Phobius"/>
    </source>
</evidence>
<comment type="similarity">
    <text evidence="6">Belongs to the ABC-4 integral membrane protein family.</text>
</comment>
<evidence type="ECO:0000256" key="4">
    <source>
        <dbReference type="ARBA" id="ARBA00022989"/>
    </source>
</evidence>
<name>A0A6J4VBY8_9BACT</name>
<keyword evidence="2" id="KW-1003">Cell membrane</keyword>
<comment type="subcellular location">
    <subcellularLocation>
        <location evidence="1">Cell membrane</location>
        <topology evidence="1">Multi-pass membrane protein</topology>
    </subcellularLocation>
</comment>
<evidence type="ECO:0000259" key="8">
    <source>
        <dbReference type="Pfam" id="PF02687"/>
    </source>
</evidence>
<dbReference type="InterPro" id="IPR003838">
    <property type="entry name" value="ABC3_permease_C"/>
</dbReference>
<keyword evidence="4 7" id="KW-1133">Transmembrane helix</keyword>
<dbReference type="Pfam" id="PF12704">
    <property type="entry name" value="MacB_PCD"/>
    <property type="match status" value="1"/>
</dbReference>
<sequence length="441" mass="44147">MGTVKRGIHNVARNPVRLVLVVLLLGTSLMFAGAMISLHAGTRGRLAELRGSIGTGIDLRPAGSFGPIGGLGGGATLSAETLRAASQVPGVVGVDERIEREYDGSTLKGAVTPPPGVQIITPSGASTPRDGAIPPLLNGVTPGASDKVSLFGEATATVVAGRGLTAADRDANVALLSEALAKANSLTVGSTFELRGAMVEVVGLYTTGQSFADNSIVLPVRTLQRLYNLQGVSSATVRVADAAQVKAVAGKLRQALGDKVDVATQEELLGPMLDTLAAAGRNIQGALVAGLVTSALVIVFAVVLLVRERTREIGVLKALGASQGHVVGQFGVEVLTLSGLAALVATATLALAGGAVARWFAPSGTRGGPGAIAGPDGPVAIEFGGPGALAGGANPLNAGLTPQTLLLVLGLGVALAVLASAIPAWHVARVRPAEVLRQAAN</sequence>
<accession>A0A6J4VBY8</accession>
<feature type="transmembrane region" description="Helical" evidence="7">
    <location>
        <begin position="340"/>
        <end position="361"/>
    </location>
</feature>
<dbReference type="GO" id="GO:0022857">
    <property type="term" value="F:transmembrane transporter activity"/>
    <property type="evidence" value="ECO:0007669"/>
    <property type="project" value="TreeGrafter"/>
</dbReference>
<feature type="domain" description="MacB-like periplasmic core" evidence="9">
    <location>
        <begin position="29"/>
        <end position="254"/>
    </location>
</feature>
<evidence type="ECO:0000256" key="1">
    <source>
        <dbReference type="ARBA" id="ARBA00004651"/>
    </source>
</evidence>
<feature type="transmembrane region" description="Helical" evidence="7">
    <location>
        <begin position="286"/>
        <end position="306"/>
    </location>
</feature>
<evidence type="ECO:0000256" key="3">
    <source>
        <dbReference type="ARBA" id="ARBA00022692"/>
    </source>
</evidence>
<reference evidence="10" key="1">
    <citation type="submission" date="2020-02" db="EMBL/GenBank/DDBJ databases">
        <authorList>
            <person name="Meier V. D."/>
        </authorList>
    </citation>
    <scope>NUCLEOTIDE SEQUENCE</scope>
    <source>
        <strain evidence="10">AVDCRST_MAG88</strain>
    </source>
</reference>
<keyword evidence="3 7" id="KW-0812">Transmembrane</keyword>
<dbReference type="PANTHER" id="PTHR30572:SF4">
    <property type="entry name" value="ABC TRANSPORTER PERMEASE YTRF"/>
    <property type="match status" value="1"/>
</dbReference>
<dbReference type="Pfam" id="PF02687">
    <property type="entry name" value="FtsX"/>
    <property type="match status" value="1"/>
</dbReference>
<organism evidence="10">
    <name type="scientific">uncultured Thermomicrobiales bacterium</name>
    <dbReference type="NCBI Taxonomy" id="1645740"/>
    <lineage>
        <taxon>Bacteria</taxon>
        <taxon>Pseudomonadati</taxon>
        <taxon>Thermomicrobiota</taxon>
        <taxon>Thermomicrobia</taxon>
        <taxon>Thermomicrobiales</taxon>
        <taxon>environmental samples</taxon>
    </lineage>
</organism>
<dbReference type="EMBL" id="CADCWM010000626">
    <property type="protein sequence ID" value="CAA9572836.1"/>
    <property type="molecule type" value="Genomic_DNA"/>
</dbReference>
<dbReference type="GO" id="GO:0005886">
    <property type="term" value="C:plasma membrane"/>
    <property type="evidence" value="ECO:0007669"/>
    <property type="project" value="UniProtKB-SubCell"/>
</dbReference>
<evidence type="ECO:0000259" key="9">
    <source>
        <dbReference type="Pfam" id="PF12704"/>
    </source>
</evidence>
<evidence type="ECO:0000313" key="10">
    <source>
        <dbReference type="EMBL" id="CAA9572836.1"/>
    </source>
</evidence>
<evidence type="ECO:0000256" key="5">
    <source>
        <dbReference type="ARBA" id="ARBA00023136"/>
    </source>
</evidence>
<feature type="domain" description="ABC3 transporter permease C-terminal" evidence="8">
    <location>
        <begin position="287"/>
        <end position="430"/>
    </location>
</feature>
<proteinExistence type="inferred from homology"/>
<feature type="transmembrane region" description="Helical" evidence="7">
    <location>
        <begin position="405"/>
        <end position="428"/>
    </location>
</feature>
<keyword evidence="5 7" id="KW-0472">Membrane</keyword>
<evidence type="ECO:0000256" key="2">
    <source>
        <dbReference type="ARBA" id="ARBA00022475"/>
    </source>
</evidence>
<gene>
    <name evidence="10" type="ORF">AVDCRST_MAG88-2514</name>
</gene>
<evidence type="ECO:0000256" key="6">
    <source>
        <dbReference type="ARBA" id="ARBA00038076"/>
    </source>
</evidence>
<dbReference type="InterPro" id="IPR025857">
    <property type="entry name" value="MacB_PCD"/>
</dbReference>
<protein>
    <submittedName>
        <fullName evidence="10">Uncharacterized protein</fullName>
    </submittedName>
</protein>